<dbReference type="GO" id="GO:0051783">
    <property type="term" value="P:regulation of nuclear division"/>
    <property type="evidence" value="ECO:0007669"/>
    <property type="project" value="InterPro"/>
</dbReference>
<dbReference type="EMBL" id="JBCNJP010000018">
    <property type="protein sequence ID" value="KAK9063101.1"/>
    <property type="molecule type" value="Genomic_DNA"/>
</dbReference>
<feature type="region of interest" description="Disordered" evidence="1">
    <location>
        <begin position="269"/>
        <end position="289"/>
    </location>
</feature>
<sequence>MSEARDGLSRSNTVDSETYVPRRISIGSISVLQDNDSGERSYNQTPFRWGATPLTGGGSGQRTGETHHSTRTATRGGVSGRGLFGTPMTVYRRGSRNQNTPPSGNSSFRRGRGGRSVQHSVLPSWYPRTPLRDITHVVRAIERRRMHLGDGEGQILGSPINYQLMHHQTAVQDPSPLSVQLEHKASFVMLKPKISSKTLGVEEVIVTGVVEELEHKSLHIFILHNQSLMCQLTNIPLNLTEKLNPVSEKDSNRNKMQTTECKRQLFKTLDSSSNKPQTTGTQSAMADAANPASILESRKYVSSLSW</sequence>
<dbReference type="Proteomes" id="UP001408789">
    <property type="component" value="Unassembled WGS sequence"/>
</dbReference>
<gene>
    <name evidence="2" type="ORF">SSX86_016971</name>
</gene>
<evidence type="ECO:0000313" key="2">
    <source>
        <dbReference type="EMBL" id="KAK9063101.1"/>
    </source>
</evidence>
<protein>
    <submittedName>
        <fullName evidence="2">Uncharacterized protein</fullName>
    </submittedName>
</protein>
<feature type="region of interest" description="Disordered" evidence="1">
    <location>
        <begin position="35"/>
        <end position="120"/>
    </location>
</feature>
<feature type="compositionally biased region" description="Polar residues" evidence="1">
    <location>
        <begin position="269"/>
        <end position="284"/>
    </location>
</feature>
<evidence type="ECO:0000313" key="3">
    <source>
        <dbReference type="Proteomes" id="UP001408789"/>
    </source>
</evidence>
<keyword evidence="3" id="KW-1185">Reference proteome</keyword>
<name>A0AAP0CU77_9ASTR</name>
<dbReference type="PANTHER" id="PTHR35119">
    <property type="entry name" value="PROTEIN POLYCHOME"/>
    <property type="match status" value="1"/>
</dbReference>
<feature type="compositionally biased region" description="Polar residues" evidence="1">
    <location>
        <begin position="35"/>
        <end position="46"/>
    </location>
</feature>
<dbReference type="GO" id="GO:0005634">
    <property type="term" value="C:nucleus"/>
    <property type="evidence" value="ECO:0007669"/>
    <property type="project" value="InterPro"/>
</dbReference>
<evidence type="ECO:0000256" key="1">
    <source>
        <dbReference type="SAM" id="MobiDB-lite"/>
    </source>
</evidence>
<accession>A0AAP0CU77</accession>
<proteinExistence type="predicted"/>
<dbReference type="PANTHER" id="PTHR35119:SF1">
    <property type="entry name" value="PROTEIN POLYCHOME"/>
    <property type="match status" value="1"/>
</dbReference>
<dbReference type="AlphaFoldDB" id="A0AAP0CU77"/>
<reference evidence="2 3" key="1">
    <citation type="submission" date="2024-04" db="EMBL/GenBank/DDBJ databases">
        <title>The reference genome of an endangered Asteraceae, Deinandra increscens subsp. villosa, native to the Central Coast of California.</title>
        <authorList>
            <person name="Guilliams M."/>
            <person name="Hasenstab-Lehman K."/>
            <person name="Meyer R."/>
            <person name="Mcevoy S."/>
        </authorList>
    </citation>
    <scope>NUCLEOTIDE SEQUENCE [LARGE SCALE GENOMIC DNA]</scope>
    <source>
        <tissue evidence="2">Leaf</tissue>
    </source>
</reference>
<organism evidence="2 3">
    <name type="scientific">Deinandra increscens subsp. villosa</name>
    <dbReference type="NCBI Taxonomy" id="3103831"/>
    <lineage>
        <taxon>Eukaryota</taxon>
        <taxon>Viridiplantae</taxon>
        <taxon>Streptophyta</taxon>
        <taxon>Embryophyta</taxon>
        <taxon>Tracheophyta</taxon>
        <taxon>Spermatophyta</taxon>
        <taxon>Magnoliopsida</taxon>
        <taxon>eudicotyledons</taxon>
        <taxon>Gunneridae</taxon>
        <taxon>Pentapetalae</taxon>
        <taxon>asterids</taxon>
        <taxon>campanulids</taxon>
        <taxon>Asterales</taxon>
        <taxon>Asteraceae</taxon>
        <taxon>Asteroideae</taxon>
        <taxon>Heliantheae alliance</taxon>
        <taxon>Madieae</taxon>
        <taxon>Madiinae</taxon>
        <taxon>Deinandra</taxon>
    </lineage>
</organism>
<dbReference type="InterPro" id="IPR034590">
    <property type="entry name" value="POLYCHOME/GIG1"/>
</dbReference>
<comment type="caution">
    <text evidence="2">The sequence shown here is derived from an EMBL/GenBank/DDBJ whole genome shotgun (WGS) entry which is preliminary data.</text>
</comment>